<evidence type="ECO:0000259" key="9">
    <source>
        <dbReference type="PROSITE" id="PS50157"/>
    </source>
</evidence>
<evidence type="ECO:0000313" key="11">
    <source>
        <dbReference type="Proteomes" id="UP000094527"/>
    </source>
</evidence>
<proteinExistence type="predicted"/>
<evidence type="ECO:0000256" key="6">
    <source>
        <dbReference type="ARBA" id="ARBA00023125"/>
    </source>
</evidence>
<keyword evidence="7" id="KW-0539">Nucleus</keyword>
<dbReference type="PROSITE" id="PS50157">
    <property type="entry name" value="ZINC_FINGER_C2H2_2"/>
    <property type="match status" value="1"/>
</dbReference>
<feature type="domain" description="C2H2-type" evidence="9">
    <location>
        <begin position="13"/>
        <end position="41"/>
    </location>
</feature>
<dbReference type="GO" id="GO:0010468">
    <property type="term" value="P:regulation of gene expression"/>
    <property type="evidence" value="ECO:0007669"/>
    <property type="project" value="TreeGrafter"/>
</dbReference>
<evidence type="ECO:0000256" key="3">
    <source>
        <dbReference type="ARBA" id="ARBA00022737"/>
    </source>
</evidence>
<dbReference type="Gene3D" id="3.30.160.60">
    <property type="entry name" value="Classic Zinc Finger"/>
    <property type="match status" value="1"/>
</dbReference>
<dbReference type="GO" id="GO:0003677">
    <property type="term" value="F:DNA binding"/>
    <property type="evidence" value="ECO:0007669"/>
    <property type="project" value="UniProtKB-KW"/>
</dbReference>
<dbReference type="PANTHER" id="PTHR16515:SF49">
    <property type="entry name" value="GASTRULA ZINC FINGER PROTEIN XLCGF49.1-LIKE-RELATED"/>
    <property type="match status" value="1"/>
</dbReference>
<dbReference type="SUPFAM" id="SSF57667">
    <property type="entry name" value="beta-beta-alpha zinc fingers"/>
    <property type="match status" value="1"/>
</dbReference>
<keyword evidence="3" id="KW-0677">Repeat</keyword>
<evidence type="ECO:0000313" key="10">
    <source>
        <dbReference type="EMBL" id="ODM99309.1"/>
    </source>
</evidence>
<reference evidence="10 11" key="1">
    <citation type="journal article" date="2016" name="Genome Biol. Evol.">
        <title>Gene Family Evolution Reflects Adaptation to Soil Environmental Stressors in the Genome of the Collembolan Orchesella cincta.</title>
        <authorList>
            <person name="Faddeeva-Vakhrusheva A."/>
            <person name="Derks M.F."/>
            <person name="Anvar S.Y."/>
            <person name="Agamennone V."/>
            <person name="Suring W."/>
            <person name="Smit S."/>
            <person name="van Straalen N.M."/>
            <person name="Roelofs D."/>
        </authorList>
    </citation>
    <scope>NUCLEOTIDE SEQUENCE [LARGE SCALE GENOMIC DNA]</scope>
    <source>
        <tissue evidence="10">Mixed pool</tissue>
    </source>
</reference>
<dbReference type="GO" id="GO:0005634">
    <property type="term" value="C:nucleus"/>
    <property type="evidence" value="ECO:0007669"/>
    <property type="project" value="UniProtKB-SubCell"/>
</dbReference>
<dbReference type="EMBL" id="LJIJ01000288">
    <property type="protein sequence ID" value="ODM99309.1"/>
    <property type="molecule type" value="Genomic_DNA"/>
</dbReference>
<dbReference type="Proteomes" id="UP000094527">
    <property type="component" value="Unassembled WGS sequence"/>
</dbReference>
<comment type="subcellular location">
    <subcellularLocation>
        <location evidence="1">Nucleus</location>
    </subcellularLocation>
</comment>
<dbReference type="PANTHER" id="PTHR16515">
    <property type="entry name" value="PR DOMAIN ZINC FINGER PROTEIN"/>
    <property type="match status" value="1"/>
</dbReference>
<dbReference type="SMART" id="SM00355">
    <property type="entry name" value="ZnF_C2H2"/>
    <property type="match status" value="2"/>
</dbReference>
<dbReference type="InterPro" id="IPR013087">
    <property type="entry name" value="Znf_C2H2_type"/>
</dbReference>
<keyword evidence="4 8" id="KW-0863">Zinc-finger</keyword>
<evidence type="ECO:0000256" key="4">
    <source>
        <dbReference type="ARBA" id="ARBA00022771"/>
    </source>
</evidence>
<dbReference type="GO" id="GO:0008270">
    <property type="term" value="F:zinc ion binding"/>
    <property type="evidence" value="ECO:0007669"/>
    <property type="project" value="UniProtKB-KW"/>
</dbReference>
<dbReference type="PROSITE" id="PS00028">
    <property type="entry name" value="ZINC_FINGER_C2H2_1"/>
    <property type="match status" value="1"/>
</dbReference>
<keyword evidence="6" id="KW-0238">DNA-binding</keyword>
<name>A0A1D2N217_ORCCI</name>
<protein>
    <submittedName>
        <fullName evidence="10">Zinc finger and BTB domain-containing protein 24</fullName>
    </submittedName>
</protein>
<evidence type="ECO:0000256" key="8">
    <source>
        <dbReference type="PROSITE-ProRule" id="PRU00042"/>
    </source>
</evidence>
<evidence type="ECO:0000256" key="5">
    <source>
        <dbReference type="ARBA" id="ARBA00022833"/>
    </source>
</evidence>
<organism evidence="10 11">
    <name type="scientific">Orchesella cincta</name>
    <name type="common">Springtail</name>
    <name type="synonym">Podura cincta</name>
    <dbReference type="NCBI Taxonomy" id="48709"/>
    <lineage>
        <taxon>Eukaryota</taxon>
        <taxon>Metazoa</taxon>
        <taxon>Ecdysozoa</taxon>
        <taxon>Arthropoda</taxon>
        <taxon>Hexapoda</taxon>
        <taxon>Collembola</taxon>
        <taxon>Entomobryomorpha</taxon>
        <taxon>Entomobryoidea</taxon>
        <taxon>Orchesellidae</taxon>
        <taxon>Orchesellinae</taxon>
        <taxon>Orchesella</taxon>
    </lineage>
</organism>
<dbReference type="STRING" id="48709.A0A1D2N217"/>
<evidence type="ECO:0000256" key="1">
    <source>
        <dbReference type="ARBA" id="ARBA00004123"/>
    </source>
</evidence>
<gene>
    <name evidence="10" type="ORF">Ocin01_07372</name>
</gene>
<keyword evidence="11" id="KW-1185">Reference proteome</keyword>
<keyword evidence="2" id="KW-0479">Metal-binding</keyword>
<evidence type="ECO:0000256" key="7">
    <source>
        <dbReference type="ARBA" id="ARBA00023242"/>
    </source>
</evidence>
<accession>A0A1D2N217</accession>
<evidence type="ECO:0000256" key="2">
    <source>
        <dbReference type="ARBA" id="ARBA00022723"/>
    </source>
</evidence>
<dbReference type="InterPro" id="IPR050331">
    <property type="entry name" value="Zinc_finger"/>
</dbReference>
<keyword evidence="5" id="KW-0862">Zinc</keyword>
<dbReference type="AlphaFoldDB" id="A0A1D2N217"/>
<comment type="caution">
    <text evidence="10">The sequence shown here is derived from an EMBL/GenBank/DDBJ whole genome shotgun (WGS) entry which is preliminary data.</text>
</comment>
<dbReference type="InterPro" id="IPR036236">
    <property type="entry name" value="Znf_C2H2_sf"/>
</dbReference>
<sequence>MHIQRDHVKAKNFFCDQCGAGYALDCQLKNHIASVHTEATPVTCHVCGFVVSNKRFIKKHMKAASEALKMSTDEVEAYEHEEVTDKYNVQFVEKVSYSRACSVKRHYETVHEKKTVICQYCNKEIATSSLYQHQSQTKLCGAKRKAELEAKSNSTVVVVKQSTPSSTITAESEINAPFFDPFRDNHQQFENLNQSKELKFAVLVTTMVFCLVSQSSWAFPAEVSPNAKKDPVSTAPFYVESHLPNGQKQITYVDKDGVVLGDTRWGGCGYKGMCG</sequence>
<dbReference type="OrthoDB" id="10261408at2759"/>